<evidence type="ECO:0000256" key="1">
    <source>
        <dbReference type="SAM" id="SignalP"/>
    </source>
</evidence>
<protein>
    <recommendedName>
        <fullName evidence="4">Secreted protein</fullName>
    </recommendedName>
</protein>
<organism evidence="2 3">
    <name type="scientific">Fusarium tricinctum</name>
    <dbReference type="NCBI Taxonomy" id="61284"/>
    <lineage>
        <taxon>Eukaryota</taxon>
        <taxon>Fungi</taxon>
        <taxon>Dikarya</taxon>
        <taxon>Ascomycota</taxon>
        <taxon>Pezizomycotina</taxon>
        <taxon>Sordariomycetes</taxon>
        <taxon>Hypocreomycetidae</taxon>
        <taxon>Hypocreales</taxon>
        <taxon>Nectriaceae</taxon>
        <taxon>Fusarium</taxon>
        <taxon>Fusarium tricinctum species complex</taxon>
    </lineage>
</organism>
<proteinExistence type="predicted"/>
<name>A0A8K0RZ13_9HYPO</name>
<evidence type="ECO:0000313" key="3">
    <source>
        <dbReference type="Proteomes" id="UP000813427"/>
    </source>
</evidence>
<evidence type="ECO:0000313" key="2">
    <source>
        <dbReference type="EMBL" id="KAH7246167.1"/>
    </source>
</evidence>
<gene>
    <name evidence="2" type="ORF">BKA59DRAFT_477373</name>
</gene>
<evidence type="ECO:0008006" key="4">
    <source>
        <dbReference type="Google" id="ProtNLM"/>
    </source>
</evidence>
<feature type="signal peptide" evidence="1">
    <location>
        <begin position="1"/>
        <end position="28"/>
    </location>
</feature>
<dbReference type="EMBL" id="JAGPXF010000004">
    <property type="protein sequence ID" value="KAH7246167.1"/>
    <property type="molecule type" value="Genomic_DNA"/>
</dbReference>
<reference evidence="2" key="1">
    <citation type="journal article" date="2021" name="Nat. Commun.">
        <title>Genetic determinants of endophytism in the Arabidopsis root mycobiome.</title>
        <authorList>
            <person name="Mesny F."/>
            <person name="Miyauchi S."/>
            <person name="Thiergart T."/>
            <person name="Pickel B."/>
            <person name="Atanasova L."/>
            <person name="Karlsson M."/>
            <person name="Huettel B."/>
            <person name="Barry K.W."/>
            <person name="Haridas S."/>
            <person name="Chen C."/>
            <person name="Bauer D."/>
            <person name="Andreopoulos W."/>
            <person name="Pangilinan J."/>
            <person name="LaButti K."/>
            <person name="Riley R."/>
            <person name="Lipzen A."/>
            <person name="Clum A."/>
            <person name="Drula E."/>
            <person name="Henrissat B."/>
            <person name="Kohler A."/>
            <person name="Grigoriev I.V."/>
            <person name="Martin F.M."/>
            <person name="Hacquard S."/>
        </authorList>
    </citation>
    <scope>NUCLEOTIDE SEQUENCE</scope>
    <source>
        <strain evidence="2">MPI-SDFR-AT-0068</strain>
    </source>
</reference>
<sequence>MNYSDLGILLFTAVLSLIRNLLYPQTNAYNYNRTTHYVTLMEQATHGTPRTQVTTHSVELARIPPVSTALESSIYIQCRGYFLHNICP</sequence>
<keyword evidence="1" id="KW-0732">Signal</keyword>
<comment type="caution">
    <text evidence="2">The sequence shown here is derived from an EMBL/GenBank/DDBJ whole genome shotgun (WGS) entry which is preliminary data.</text>
</comment>
<feature type="chain" id="PRO_5035453706" description="Secreted protein" evidence="1">
    <location>
        <begin position="29"/>
        <end position="88"/>
    </location>
</feature>
<dbReference type="Proteomes" id="UP000813427">
    <property type="component" value="Unassembled WGS sequence"/>
</dbReference>
<dbReference type="AlphaFoldDB" id="A0A8K0RZ13"/>
<keyword evidence="3" id="KW-1185">Reference proteome</keyword>
<accession>A0A8K0RZ13</accession>